<sequence length="415" mass="46166">MNSDSEQKVALDEHLPIPRMSLEAGPTASGRHLYEQLRQRGGDVAVTASHIVDSCMPTEQLELPGELSILDGSLAVLGGQLREILGTADSSSNWKELAEASAALAEVHSVRYEINDFLVRERLRRFAVLESGLIQLRRIHDPDRLLAGVCEAVVACCEFDRVLLSQVEGSTWRPWRSYAVAEGPAERAFRNWLTEVPEIRLEHLLLESEMIRRREATIVFPSTDGRRISPSFAAVSELTSYVAAPLQPAGEVIGFLHADYQHRDVNNLDLDVLAAFALAFDQVFERAVLLRRLEEQREQIRVTMQSVDAVLDQFATAEIAFATRTNSESSMSRGAKHPAPSAGLAELEAILTRRELEVLTLMATGGTNSRIAEKLVITPDTVKSHVKRILRKLRVDNRAEAISKYLRLTLGRTET</sequence>
<evidence type="ECO:0000256" key="3">
    <source>
        <dbReference type="ARBA" id="ARBA00023163"/>
    </source>
</evidence>
<dbReference type="SUPFAM" id="SSF55781">
    <property type="entry name" value="GAF domain-like"/>
    <property type="match status" value="1"/>
</dbReference>
<dbReference type="Pfam" id="PF00196">
    <property type="entry name" value="GerE"/>
    <property type="match status" value="1"/>
</dbReference>
<dbReference type="InterPro" id="IPR029016">
    <property type="entry name" value="GAF-like_dom_sf"/>
</dbReference>
<dbReference type="PRINTS" id="PR00038">
    <property type="entry name" value="HTHLUXR"/>
</dbReference>
<feature type="compositionally biased region" description="Basic and acidic residues" evidence="4">
    <location>
        <begin position="1"/>
        <end position="16"/>
    </location>
</feature>
<reference evidence="6" key="1">
    <citation type="submission" date="2023-08" db="EMBL/GenBank/DDBJ databases">
        <title>Isolation and Characterization of Rhodococcus erythropolis MGMM8.</title>
        <authorList>
            <person name="Diabankana R.G.C."/>
            <person name="Afordoanyi D.M."/>
            <person name="Validov S.Z."/>
        </authorList>
    </citation>
    <scope>NUCLEOTIDE SEQUENCE</scope>
    <source>
        <strain evidence="6">MGMM8</strain>
    </source>
</reference>
<dbReference type="GO" id="GO:0003677">
    <property type="term" value="F:DNA binding"/>
    <property type="evidence" value="ECO:0007669"/>
    <property type="project" value="UniProtKB-KW"/>
</dbReference>
<dbReference type="InterPro" id="IPR000792">
    <property type="entry name" value="Tscrpt_reg_LuxR_C"/>
</dbReference>
<feature type="region of interest" description="Disordered" evidence="4">
    <location>
        <begin position="1"/>
        <end position="22"/>
    </location>
</feature>
<gene>
    <name evidence="6" type="ORF">QIE55_30880</name>
</gene>
<dbReference type="AlphaFoldDB" id="A0AAX3ZXB9"/>
<keyword evidence="3" id="KW-0804">Transcription</keyword>
<evidence type="ECO:0000313" key="6">
    <source>
        <dbReference type="EMBL" id="WMN01717.1"/>
    </source>
</evidence>
<dbReference type="PROSITE" id="PS50043">
    <property type="entry name" value="HTH_LUXR_2"/>
    <property type="match status" value="1"/>
</dbReference>
<accession>A0AAX3ZXB9</accession>
<dbReference type="SUPFAM" id="SSF46894">
    <property type="entry name" value="C-terminal effector domain of the bipartite response regulators"/>
    <property type="match status" value="1"/>
</dbReference>
<keyword evidence="2" id="KW-0238">DNA-binding</keyword>
<protein>
    <submittedName>
        <fullName evidence="6">LuxR C-terminal-related transcriptional regulator</fullName>
    </submittedName>
</protein>
<proteinExistence type="predicted"/>
<dbReference type="InterPro" id="IPR036388">
    <property type="entry name" value="WH-like_DNA-bd_sf"/>
</dbReference>
<evidence type="ECO:0000256" key="1">
    <source>
        <dbReference type="ARBA" id="ARBA00023015"/>
    </source>
</evidence>
<organism evidence="6 7">
    <name type="scientific">Rhodococcus erythropolis</name>
    <name type="common">Arthrobacter picolinophilus</name>
    <dbReference type="NCBI Taxonomy" id="1833"/>
    <lineage>
        <taxon>Bacteria</taxon>
        <taxon>Bacillati</taxon>
        <taxon>Actinomycetota</taxon>
        <taxon>Actinomycetes</taxon>
        <taxon>Mycobacteriales</taxon>
        <taxon>Nocardiaceae</taxon>
        <taxon>Rhodococcus</taxon>
        <taxon>Rhodococcus erythropolis group</taxon>
    </lineage>
</organism>
<evidence type="ECO:0000313" key="7">
    <source>
        <dbReference type="Proteomes" id="UP001230933"/>
    </source>
</evidence>
<dbReference type="PANTHER" id="PTHR44688:SF16">
    <property type="entry name" value="DNA-BINDING TRANSCRIPTIONAL ACTIVATOR DEVR_DOSR"/>
    <property type="match status" value="1"/>
</dbReference>
<dbReference type="PROSITE" id="PS00622">
    <property type="entry name" value="HTH_LUXR_1"/>
    <property type="match status" value="1"/>
</dbReference>
<dbReference type="EMBL" id="CP124545">
    <property type="protein sequence ID" value="WMN01717.1"/>
    <property type="molecule type" value="Genomic_DNA"/>
</dbReference>
<dbReference type="GO" id="GO:0006355">
    <property type="term" value="P:regulation of DNA-templated transcription"/>
    <property type="evidence" value="ECO:0007669"/>
    <property type="project" value="InterPro"/>
</dbReference>
<dbReference type="CDD" id="cd06170">
    <property type="entry name" value="LuxR_C_like"/>
    <property type="match status" value="1"/>
</dbReference>
<dbReference type="Proteomes" id="UP001230933">
    <property type="component" value="Chromosome"/>
</dbReference>
<dbReference type="SMART" id="SM00421">
    <property type="entry name" value="HTH_LUXR"/>
    <property type="match status" value="1"/>
</dbReference>
<evidence type="ECO:0000256" key="2">
    <source>
        <dbReference type="ARBA" id="ARBA00023125"/>
    </source>
</evidence>
<name>A0AAX3ZXB9_RHOER</name>
<dbReference type="RefSeq" id="WP_308370652.1">
    <property type="nucleotide sequence ID" value="NZ_CP124545.1"/>
</dbReference>
<feature type="domain" description="HTH luxR-type" evidence="5">
    <location>
        <begin position="344"/>
        <end position="409"/>
    </location>
</feature>
<dbReference type="Gene3D" id="1.10.10.10">
    <property type="entry name" value="Winged helix-like DNA-binding domain superfamily/Winged helix DNA-binding domain"/>
    <property type="match status" value="1"/>
</dbReference>
<dbReference type="InterPro" id="IPR016032">
    <property type="entry name" value="Sig_transdc_resp-reg_C-effctor"/>
</dbReference>
<keyword evidence="1" id="KW-0805">Transcription regulation</keyword>
<evidence type="ECO:0000259" key="5">
    <source>
        <dbReference type="PROSITE" id="PS50043"/>
    </source>
</evidence>
<dbReference type="PANTHER" id="PTHR44688">
    <property type="entry name" value="DNA-BINDING TRANSCRIPTIONAL ACTIVATOR DEVR_DOSR"/>
    <property type="match status" value="1"/>
</dbReference>
<dbReference type="Gene3D" id="3.30.450.40">
    <property type="match status" value="1"/>
</dbReference>
<evidence type="ECO:0000256" key="4">
    <source>
        <dbReference type="SAM" id="MobiDB-lite"/>
    </source>
</evidence>